<comment type="caution">
    <text evidence="2">The sequence shown here is derived from an EMBL/GenBank/DDBJ whole genome shotgun (WGS) entry which is preliminary data.</text>
</comment>
<evidence type="ECO:0000313" key="2">
    <source>
        <dbReference type="EMBL" id="OMP13359.1"/>
    </source>
</evidence>
<dbReference type="AlphaFoldDB" id="A0A1R3L243"/>
<proteinExistence type="predicted"/>
<evidence type="ECO:0000256" key="1">
    <source>
        <dbReference type="SAM" id="MobiDB-lite"/>
    </source>
</evidence>
<sequence length="198" mass="22050">LFLGLDIAHGIQRLLGEQRHQLVADQRLVVLDRGSIGVAGDLERHVGLVHPQARTAVEGIVADEWRVQTDIGHLGRRAFLLFFGHCRCWQHQCQYHQDPRFHELAPRNNGSPAYPARLANPSPGWLMPAYSGQAMLVDPAPRLPTLIGHPSQRNSPDESLVVQSPWSGQRPGAGRGRQPGTEEERDPPGRARSQRQFP</sequence>
<feature type="region of interest" description="Disordered" evidence="1">
    <location>
        <begin position="141"/>
        <end position="198"/>
    </location>
</feature>
<feature type="non-terminal residue" evidence="2">
    <location>
        <position position="1"/>
    </location>
</feature>
<name>A0A1R3L243_9ROSI</name>
<feature type="compositionally biased region" description="Basic and acidic residues" evidence="1">
    <location>
        <begin position="180"/>
        <end position="189"/>
    </location>
</feature>
<dbReference type="Proteomes" id="UP000187203">
    <property type="component" value="Unassembled WGS sequence"/>
</dbReference>
<reference evidence="3" key="1">
    <citation type="submission" date="2013-09" db="EMBL/GenBank/DDBJ databases">
        <title>Corchorus olitorius genome sequencing.</title>
        <authorList>
            <person name="Alam M."/>
            <person name="Haque M.S."/>
            <person name="Islam M.S."/>
            <person name="Emdad E.M."/>
            <person name="Islam M.M."/>
            <person name="Ahmed B."/>
            <person name="Halim A."/>
            <person name="Hossen Q.M.M."/>
            <person name="Hossain M.Z."/>
            <person name="Ahmed R."/>
            <person name="Khan M.M."/>
            <person name="Islam R."/>
            <person name="Rashid M.M."/>
            <person name="Khan S.A."/>
            <person name="Rahman M.S."/>
            <person name="Alam M."/>
            <person name="Yahiya A.S."/>
            <person name="Khan M.S."/>
            <person name="Azam M.S."/>
            <person name="Haque T."/>
            <person name="Lashkar M.Z.H."/>
            <person name="Akhand A.I."/>
            <person name="Morshed G."/>
            <person name="Roy S."/>
            <person name="Uddin K.S."/>
            <person name="Rabeya T."/>
            <person name="Hossain A.S."/>
            <person name="Chowdhury A."/>
            <person name="Snigdha A.R."/>
            <person name="Mortoza M.S."/>
            <person name="Matin S.A."/>
            <person name="Hoque S.M.E."/>
            <person name="Islam M.K."/>
            <person name="Roy D.K."/>
            <person name="Haider R."/>
            <person name="Moosa M.M."/>
            <person name="Elias S.M."/>
            <person name="Hasan A.M."/>
            <person name="Jahan S."/>
            <person name="Shafiuddin M."/>
            <person name="Mahmood N."/>
            <person name="Shommy N.S."/>
        </authorList>
    </citation>
    <scope>NUCLEOTIDE SEQUENCE [LARGE SCALE GENOMIC DNA]</scope>
    <source>
        <strain evidence="3">cv. O-4</strain>
    </source>
</reference>
<evidence type="ECO:0000313" key="3">
    <source>
        <dbReference type="Proteomes" id="UP000187203"/>
    </source>
</evidence>
<organism evidence="2 3">
    <name type="scientific">Corchorus olitorius</name>
    <dbReference type="NCBI Taxonomy" id="93759"/>
    <lineage>
        <taxon>Eukaryota</taxon>
        <taxon>Viridiplantae</taxon>
        <taxon>Streptophyta</taxon>
        <taxon>Embryophyta</taxon>
        <taxon>Tracheophyta</taxon>
        <taxon>Spermatophyta</taxon>
        <taxon>Magnoliopsida</taxon>
        <taxon>eudicotyledons</taxon>
        <taxon>Gunneridae</taxon>
        <taxon>Pentapetalae</taxon>
        <taxon>rosids</taxon>
        <taxon>malvids</taxon>
        <taxon>Malvales</taxon>
        <taxon>Malvaceae</taxon>
        <taxon>Grewioideae</taxon>
        <taxon>Apeibeae</taxon>
        <taxon>Corchorus</taxon>
    </lineage>
</organism>
<protein>
    <submittedName>
        <fullName evidence="2">Scarecrow-like protein 14-like protein</fullName>
    </submittedName>
</protein>
<accession>A0A1R3L243</accession>
<keyword evidence="3" id="KW-1185">Reference proteome</keyword>
<gene>
    <name evidence="2" type="ORF">COLO4_01830</name>
</gene>
<dbReference type="EMBL" id="AWUE01004491">
    <property type="protein sequence ID" value="OMP13359.1"/>
    <property type="molecule type" value="Genomic_DNA"/>
</dbReference>